<dbReference type="Pfam" id="PF03009">
    <property type="entry name" value="GDPD"/>
    <property type="match status" value="1"/>
</dbReference>
<dbReference type="Gene3D" id="3.20.20.190">
    <property type="entry name" value="Phosphatidylinositol (PI) phosphodiesterase"/>
    <property type="match status" value="1"/>
</dbReference>
<dbReference type="AlphaFoldDB" id="A0A265UWJ6"/>
<dbReference type="InterPro" id="IPR030395">
    <property type="entry name" value="GP_PDE_dom"/>
</dbReference>
<dbReference type="Proteomes" id="UP000216840">
    <property type="component" value="Unassembled WGS sequence"/>
</dbReference>
<keyword evidence="3" id="KW-1185">Reference proteome</keyword>
<reference evidence="2 3" key="1">
    <citation type="submission" date="2017-05" db="EMBL/GenBank/DDBJ databases">
        <title>The draft genome sequence of Idiomarina salinarum WNB302.</title>
        <authorList>
            <person name="Sun Y."/>
            <person name="Chen B."/>
            <person name="Du Z."/>
        </authorList>
    </citation>
    <scope>NUCLEOTIDE SEQUENCE [LARGE SCALE GENOMIC DNA]</scope>
    <source>
        <strain evidence="2 3">WNB302</strain>
    </source>
</reference>
<accession>A0A265UWJ6</accession>
<dbReference type="PROSITE" id="PS51704">
    <property type="entry name" value="GP_PDE"/>
    <property type="match status" value="1"/>
</dbReference>
<dbReference type="InterPro" id="IPR017946">
    <property type="entry name" value="PLC-like_Pdiesterase_TIM-brl"/>
</dbReference>
<dbReference type="OrthoDB" id="384721at2"/>
<dbReference type="EMBL" id="NGJN01000002">
    <property type="protein sequence ID" value="OZV69678.1"/>
    <property type="molecule type" value="Genomic_DNA"/>
</dbReference>
<dbReference type="SUPFAM" id="SSF51695">
    <property type="entry name" value="PLC-like phosphodiesterases"/>
    <property type="match status" value="1"/>
</dbReference>
<evidence type="ECO:0000313" key="2">
    <source>
        <dbReference type="EMBL" id="OZV69678.1"/>
    </source>
</evidence>
<comment type="caution">
    <text evidence="2">The sequence shown here is derived from an EMBL/GenBank/DDBJ whole genome shotgun (WGS) entry which is preliminary data.</text>
</comment>
<name>A0A265UWJ6_9FLAO</name>
<dbReference type="GO" id="GO:0006644">
    <property type="term" value="P:phospholipid metabolic process"/>
    <property type="evidence" value="ECO:0007669"/>
    <property type="project" value="TreeGrafter"/>
</dbReference>
<proteinExistence type="predicted"/>
<dbReference type="GO" id="GO:0005886">
    <property type="term" value="C:plasma membrane"/>
    <property type="evidence" value="ECO:0007669"/>
    <property type="project" value="TreeGrafter"/>
</dbReference>
<dbReference type="PANTHER" id="PTHR46320">
    <property type="entry name" value="GLYCEROPHOSPHODIESTER PHOSPHODIESTERASE 1"/>
    <property type="match status" value="1"/>
</dbReference>
<dbReference type="GO" id="GO:0006580">
    <property type="term" value="P:ethanolamine metabolic process"/>
    <property type="evidence" value="ECO:0007669"/>
    <property type="project" value="TreeGrafter"/>
</dbReference>
<dbReference type="PANTHER" id="PTHR46320:SF1">
    <property type="entry name" value="GLYCEROPHOSPHODIESTER PHOSPHODIESTERASE 1"/>
    <property type="match status" value="1"/>
</dbReference>
<feature type="domain" description="GP-PDE" evidence="1">
    <location>
        <begin position="44"/>
        <end position="287"/>
    </location>
</feature>
<dbReference type="PROSITE" id="PS51257">
    <property type="entry name" value="PROKAR_LIPOPROTEIN"/>
    <property type="match status" value="1"/>
</dbReference>
<evidence type="ECO:0000259" key="1">
    <source>
        <dbReference type="PROSITE" id="PS51704"/>
    </source>
</evidence>
<protein>
    <submittedName>
        <fullName evidence="2">Glycerophosphodiester phosphodiesterase</fullName>
    </submittedName>
</protein>
<gene>
    <name evidence="2" type="ORF">CA834_03375</name>
</gene>
<evidence type="ECO:0000313" key="3">
    <source>
        <dbReference type="Proteomes" id="UP000216840"/>
    </source>
</evidence>
<dbReference type="RefSeq" id="WP_094967271.1">
    <property type="nucleotide sequence ID" value="NZ_NGJN01000002.1"/>
</dbReference>
<dbReference type="CDD" id="cd08566">
    <property type="entry name" value="GDPD_AtGDE_like"/>
    <property type="match status" value="1"/>
</dbReference>
<organism evidence="2 3">
    <name type="scientific">Winogradskyella aurantia</name>
    <dbReference type="NCBI Taxonomy" id="1915063"/>
    <lineage>
        <taxon>Bacteria</taxon>
        <taxon>Pseudomonadati</taxon>
        <taxon>Bacteroidota</taxon>
        <taxon>Flavobacteriia</taxon>
        <taxon>Flavobacteriales</taxon>
        <taxon>Flavobacteriaceae</taxon>
        <taxon>Winogradskyella</taxon>
    </lineage>
</organism>
<sequence length="293" mass="32662">MKSLRVQSIVLLAVLFLGFAVSCRKSKTAVYLNNFSYTNAENIPAISAHRGGKGIFGYPENCLETMMYVNDKINAIFEIDVAQTKDGKLVLMHDNAINRTTTGDGLLRKLTYKELSRYNLVDDYGTVTDFKVPLFSDVVKWSMANNVILTVDVKRGVSQHSVIKAIQGLHAQSTCILITYDLEQAKSAHELAPELMLSVSARNEEEFNRLLGSRIPTQNMVAFTGTRLSPTEHYKSIHNEGVLCILGTLGNLDKHAQARGDQLYLSWVNKGIDILATDRPIEAYNAIYNTIEK</sequence>
<dbReference type="GO" id="GO:0008889">
    <property type="term" value="F:glycerophosphodiester phosphodiesterase activity"/>
    <property type="evidence" value="ECO:0007669"/>
    <property type="project" value="TreeGrafter"/>
</dbReference>
<dbReference type="GO" id="GO:0070291">
    <property type="term" value="P:N-acylethanolamine metabolic process"/>
    <property type="evidence" value="ECO:0007669"/>
    <property type="project" value="TreeGrafter"/>
</dbReference>